<evidence type="ECO:0000256" key="3">
    <source>
        <dbReference type="ARBA" id="ARBA00022528"/>
    </source>
</evidence>
<feature type="transmembrane region" description="Helical" evidence="9">
    <location>
        <begin position="108"/>
        <end position="125"/>
    </location>
</feature>
<protein>
    <recommendedName>
        <fullName evidence="10">Sugar phosphate transporter domain-containing protein</fullName>
    </recommendedName>
</protein>
<evidence type="ECO:0000256" key="8">
    <source>
        <dbReference type="ARBA" id="ARBA00023136"/>
    </source>
</evidence>
<reference evidence="11" key="2">
    <citation type="submission" date="2023-06" db="EMBL/GenBank/DDBJ databases">
        <authorList>
            <person name="Ma L."/>
            <person name="Liu K.-W."/>
            <person name="Li Z."/>
            <person name="Hsiao Y.-Y."/>
            <person name="Qi Y."/>
            <person name="Fu T."/>
            <person name="Tang G."/>
            <person name="Zhang D."/>
            <person name="Sun W.-H."/>
            <person name="Liu D.-K."/>
            <person name="Li Y."/>
            <person name="Chen G.-Z."/>
            <person name="Liu X.-D."/>
            <person name="Liao X.-Y."/>
            <person name="Jiang Y.-T."/>
            <person name="Yu X."/>
            <person name="Hao Y."/>
            <person name="Huang J."/>
            <person name="Zhao X.-W."/>
            <person name="Ke S."/>
            <person name="Chen Y.-Y."/>
            <person name="Wu W.-L."/>
            <person name="Hsu J.-L."/>
            <person name="Lin Y.-F."/>
            <person name="Huang M.-D."/>
            <person name="Li C.-Y."/>
            <person name="Huang L."/>
            <person name="Wang Z.-W."/>
            <person name="Zhao X."/>
            <person name="Zhong W.-Y."/>
            <person name="Peng D.-H."/>
            <person name="Ahmad S."/>
            <person name="Lan S."/>
            <person name="Zhang J.-S."/>
            <person name="Tsai W.-C."/>
            <person name="Van De Peer Y."/>
            <person name="Liu Z.-J."/>
        </authorList>
    </citation>
    <scope>NUCLEOTIDE SEQUENCE</scope>
    <source>
        <strain evidence="11">CP</strain>
        <tissue evidence="11">Leaves</tissue>
    </source>
</reference>
<evidence type="ECO:0000256" key="7">
    <source>
        <dbReference type="ARBA" id="ARBA00022989"/>
    </source>
</evidence>
<keyword evidence="5 9" id="KW-0812">Transmembrane</keyword>
<keyword evidence="8 9" id="KW-0472">Membrane</keyword>
<keyword evidence="3" id="KW-0150">Chloroplast</keyword>
<dbReference type="InterPro" id="IPR004853">
    <property type="entry name" value="Sugar_P_trans_dom"/>
</dbReference>
<dbReference type="PANTHER" id="PTHR11132">
    <property type="entry name" value="SOLUTE CARRIER FAMILY 35"/>
    <property type="match status" value="1"/>
</dbReference>
<reference evidence="11" key="1">
    <citation type="journal article" date="2023" name="Nat. Commun.">
        <title>Diploid and tetraploid genomes of Acorus and the evolution of monocots.</title>
        <authorList>
            <person name="Ma L."/>
            <person name="Liu K.W."/>
            <person name="Li Z."/>
            <person name="Hsiao Y.Y."/>
            <person name="Qi Y."/>
            <person name="Fu T."/>
            <person name="Tang G.D."/>
            <person name="Zhang D."/>
            <person name="Sun W.H."/>
            <person name="Liu D.K."/>
            <person name="Li Y."/>
            <person name="Chen G.Z."/>
            <person name="Liu X.D."/>
            <person name="Liao X.Y."/>
            <person name="Jiang Y.T."/>
            <person name="Yu X."/>
            <person name="Hao Y."/>
            <person name="Huang J."/>
            <person name="Zhao X.W."/>
            <person name="Ke S."/>
            <person name="Chen Y.Y."/>
            <person name="Wu W.L."/>
            <person name="Hsu J.L."/>
            <person name="Lin Y.F."/>
            <person name="Huang M.D."/>
            <person name="Li C.Y."/>
            <person name="Huang L."/>
            <person name="Wang Z.W."/>
            <person name="Zhao X."/>
            <person name="Zhong W.Y."/>
            <person name="Peng D.H."/>
            <person name="Ahmad S."/>
            <person name="Lan S."/>
            <person name="Zhang J.S."/>
            <person name="Tsai W.C."/>
            <person name="Van de Peer Y."/>
            <person name="Liu Z.J."/>
        </authorList>
    </citation>
    <scope>NUCLEOTIDE SEQUENCE</scope>
    <source>
        <strain evidence="11">CP</strain>
    </source>
</reference>
<evidence type="ECO:0000313" key="11">
    <source>
        <dbReference type="EMBL" id="KAK1305469.1"/>
    </source>
</evidence>
<evidence type="ECO:0000256" key="4">
    <source>
        <dbReference type="ARBA" id="ARBA00022640"/>
    </source>
</evidence>
<dbReference type="Proteomes" id="UP001180020">
    <property type="component" value="Unassembled WGS sequence"/>
</dbReference>
<evidence type="ECO:0000256" key="2">
    <source>
        <dbReference type="ARBA" id="ARBA00022448"/>
    </source>
</evidence>
<feature type="domain" description="Sugar phosphate transporter" evidence="10">
    <location>
        <begin position="106"/>
        <end position="395"/>
    </location>
</feature>
<feature type="transmembrane region" description="Helical" evidence="9">
    <location>
        <begin position="280"/>
        <end position="302"/>
    </location>
</feature>
<keyword evidence="2" id="KW-0813">Transport</keyword>
<evidence type="ECO:0000256" key="9">
    <source>
        <dbReference type="SAM" id="Phobius"/>
    </source>
</evidence>
<evidence type="ECO:0000256" key="1">
    <source>
        <dbReference type="ARBA" id="ARBA00004508"/>
    </source>
</evidence>
<keyword evidence="6" id="KW-0809">Transit peptide</keyword>
<keyword evidence="7 9" id="KW-1133">Transmembrane helix</keyword>
<keyword evidence="4" id="KW-0934">Plastid</keyword>
<accession>A0AAV9DXC9</accession>
<keyword evidence="12" id="KW-1185">Reference proteome</keyword>
<evidence type="ECO:0000256" key="5">
    <source>
        <dbReference type="ARBA" id="ARBA00022692"/>
    </source>
</evidence>
<dbReference type="GO" id="GO:0031969">
    <property type="term" value="C:chloroplast membrane"/>
    <property type="evidence" value="ECO:0007669"/>
    <property type="project" value="UniProtKB-SubCell"/>
</dbReference>
<evidence type="ECO:0000313" key="12">
    <source>
        <dbReference type="Proteomes" id="UP001180020"/>
    </source>
</evidence>
<dbReference type="InterPro" id="IPR050186">
    <property type="entry name" value="TPT_transporter"/>
</dbReference>
<sequence length="427" mass="46492">MICSVKQSLSTPLAVSDLFRSKPSLPKQRLLSLPAIPALNAPRSSLSASRRPLYISAVQGLGFGGKLVETRPRKVKFECQAYEADGSENIPVVSDEQAKSDAARKLKIGIYFVIWWSLNVVFNIYNKKVLNAFPYPWLTSTLSLAAGSSMMLISWATRMVEAPKTDIDFWKALAPVAVAHTIGHVAATVSMSKVAVSFTHIIKSGEPAFSVLVSRFILGEAFPASVYLSLVPIIGGCALAAVTELNFNMIGFMGAMISNLAFVFRNIFSKKGMKGKSVGGMNYYACLSMLSLLLLTPFAIAVEGPKAWAAGWDAAISSIGPHFVWWVAAQSVFYHLYNQVSYMSLNEISPLTFSIGNTMKRISVIVSSIIIFHTPVQPINALGAAIAILGTFLYSQLEHNMIWKQKVTVYIMGPCGPRNPTVILPQL</sequence>
<evidence type="ECO:0000259" key="10">
    <source>
        <dbReference type="Pfam" id="PF03151"/>
    </source>
</evidence>
<feature type="transmembrane region" description="Helical" evidence="9">
    <location>
        <begin position="378"/>
        <end position="397"/>
    </location>
</feature>
<dbReference type="EMBL" id="JAUJYO010000011">
    <property type="protein sequence ID" value="KAK1305469.1"/>
    <property type="molecule type" value="Genomic_DNA"/>
</dbReference>
<dbReference type="InterPro" id="IPR037185">
    <property type="entry name" value="EmrE-like"/>
</dbReference>
<dbReference type="InterPro" id="IPR004696">
    <property type="entry name" value="Tpt_PEP_transl"/>
</dbReference>
<comment type="caution">
    <text evidence="11">The sequence shown here is derived from an EMBL/GenBank/DDBJ whole genome shotgun (WGS) entry which is preliminary data.</text>
</comment>
<dbReference type="AlphaFoldDB" id="A0AAV9DXC9"/>
<dbReference type="GO" id="GO:0015718">
    <property type="term" value="P:monocarboxylic acid transport"/>
    <property type="evidence" value="ECO:0007669"/>
    <property type="project" value="UniProtKB-ARBA"/>
</dbReference>
<feature type="transmembrane region" description="Helical" evidence="9">
    <location>
        <begin position="314"/>
        <end position="336"/>
    </location>
</feature>
<organism evidence="11 12">
    <name type="scientific">Acorus calamus</name>
    <name type="common">Sweet flag</name>
    <dbReference type="NCBI Taxonomy" id="4465"/>
    <lineage>
        <taxon>Eukaryota</taxon>
        <taxon>Viridiplantae</taxon>
        <taxon>Streptophyta</taxon>
        <taxon>Embryophyta</taxon>
        <taxon>Tracheophyta</taxon>
        <taxon>Spermatophyta</taxon>
        <taxon>Magnoliopsida</taxon>
        <taxon>Liliopsida</taxon>
        <taxon>Acoraceae</taxon>
        <taxon>Acorus</taxon>
    </lineage>
</organism>
<dbReference type="Pfam" id="PF03151">
    <property type="entry name" value="TPT"/>
    <property type="match status" value="1"/>
</dbReference>
<evidence type="ECO:0000256" key="6">
    <source>
        <dbReference type="ARBA" id="ARBA00022946"/>
    </source>
</evidence>
<dbReference type="GO" id="GO:0046943">
    <property type="term" value="F:carboxylic acid transmembrane transporter activity"/>
    <property type="evidence" value="ECO:0007669"/>
    <property type="project" value="UniProtKB-ARBA"/>
</dbReference>
<dbReference type="SUPFAM" id="SSF103481">
    <property type="entry name" value="Multidrug resistance efflux transporter EmrE"/>
    <property type="match status" value="1"/>
</dbReference>
<feature type="transmembrane region" description="Helical" evidence="9">
    <location>
        <begin position="249"/>
        <end position="268"/>
    </location>
</feature>
<dbReference type="NCBIfam" id="TIGR00817">
    <property type="entry name" value="tpt"/>
    <property type="match status" value="1"/>
</dbReference>
<feature type="transmembrane region" description="Helical" evidence="9">
    <location>
        <begin position="224"/>
        <end position="243"/>
    </location>
</feature>
<proteinExistence type="predicted"/>
<name>A0AAV9DXC9_ACOCL</name>
<dbReference type="GO" id="GO:0015605">
    <property type="term" value="F:organophosphate ester transmembrane transporter activity"/>
    <property type="evidence" value="ECO:0007669"/>
    <property type="project" value="UniProtKB-ARBA"/>
</dbReference>
<feature type="transmembrane region" description="Helical" evidence="9">
    <location>
        <begin position="137"/>
        <end position="156"/>
    </location>
</feature>
<gene>
    <name evidence="11" type="ORF">QJS10_CPB11g01266</name>
</gene>
<comment type="subcellular location">
    <subcellularLocation>
        <location evidence="1">Plastid</location>
        <location evidence="1">Chloroplast membrane</location>
        <topology evidence="1">Multi-pass membrane protein</topology>
    </subcellularLocation>
</comment>